<dbReference type="InterPro" id="IPR007492">
    <property type="entry name" value="LytTR_DNA-bd_dom"/>
</dbReference>
<dbReference type="PROSITE" id="PS50930">
    <property type="entry name" value="HTH_LYTTR"/>
    <property type="match status" value="1"/>
</dbReference>
<dbReference type="PANTHER" id="PTHR37299">
    <property type="entry name" value="TRANSCRIPTIONAL REGULATOR-RELATED"/>
    <property type="match status" value="1"/>
</dbReference>
<dbReference type="AlphaFoldDB" id="A0A9D1UCC7"/>
<evidence type="ECO:0000313" key="6">
    <source>
        <dbReference type="EMBL" id="HIW81421.1"/>
    </source>
</evidence>
<dbReference type="SMART" id="SM00850">
    <property type="entry name" value="LytTR"/>
    <property type="match status" value="1"/>
</dbReference>
<dbReference type="InterPro" id="IPR001789">
    <property type="entry name" value="Sig_transdc_resp-reg_receiver"/>
</dbReference>
<evidence type="ECO:0000256" key="3">
    <source>
        <dbReference type="PROSITE-ProRule" id="PRU00169"/>
    </source>
</evidence>
<comment type="caution">
    <text evidence="6">The sequence shown here is derived from an EMBL/GenBank/DDBJ whole genome shotgun (WGS) entry which is preliminary data.</text>
</comment>
<feature type="modified residue" description="4-aspartylphosphate" evidence="3">
    <location>
        <position position="54"/>
    </location>
</feature>
<dbReference type="Gene3D" id="3.40.50.2300">
    <property type="match status" value="1"/>
</dbReference>
<comment type="function">
    <text evidence="2">May play the central regulatory role in sporulation. It may be an element of the effector pathway responsible for the activation of sporulation genes in response to nutritional stress. Spo0A may act in concert with spo0H (a sigma factor) to control the expression of some genes that are critical to the sporulation process.</text>
</comment>
<gene>
    <name evidence="6" type="ORF">H9742_07885</name>
</gene>
<protein>
    <recommendedName>
        <fullName evidence="1">Stage 0 sporulation protein A homolog</fullName>
    </recommendedName>
</protein>
<feature type="domain" description="HTH LytTR-type" evidence="5">
    <location>
        <begin position="137"/>
        <end position="240"/>
    </location>
</feature>
<evidence type="ECO:0000256" key="2">
    <source>
        <dbReference type="ARBA" id="ARBA00024867"/>
    </source>
</evidence>
<accession>A0A9D1UCC7</accession>
<feature type="domain" description="Response regulatory" evidence="4">
    <location>
        <begin position="3"/>
        <end position="125"/>
    </location>
</feature>
<evidence type="ECO:0000259" key="5">
    <source>
        <dbReference type="PROSITE" id="PS50930"/>
    </source>
</evidence>
<dbReference type="InterPro" id="IPR011006">
    <property type="entry name" value="CheY-like_superfamily"/>
</dbReference>
<dbReference type="RefSeq" id="WP_318705205.1">
    <property type="nucleotide sequence ID" value="NZ_CALWMU010000001.1"/>
</dbReference>
<dbReference type="SUPFAM" id="SSF52172">
    <property type="entry name" value="CheY-like"/>
    <property type="match status" value="1"/>
</dbReference>
<reference evidence="6" key="2">
    <citation type="submission" date="2021-04" db="EMBL/GenBank/DDBJ databases">
        <authorList>
            <person name="Gilroy R."/>
        </authorList>
    </citation>
    <scope>NUCLEOTIDE SEQUENCE</scope>
    <source>
        <strain evidence="6">CHK195-6426</strain>
    </source>
</reference>
<reference evidence="6" key="1">
    <citation type="journal article" date="2021" name="PeerJ">
        <title>Extensive microbial diversity within the chicken gut microbiome revealed by metagenomics and culture.</title>
        <authorList>
            <person name="Gilroy R."/>
            <person name="Ravi A."/>
            <person name="Getino M."/>
            <person name="Pursley I."/>
            <person name="Horton D.L."/>
            <person name="Alikhan N.F."/>
            <person name="Baker D."/>
            <person name="Gharbi K."/>
            <person name="Hall N."/>
            <person name="Watson M."/>
            <person name="Adriaenssens E.M."/>
            <person name="Foster-Nyarko E."/>
            <person name="Jarju S."/>
            <person name="Secka A."/>
            <person name="Antonio M."/>
            <person name="Oren A."/>
            <person name="Chaudhuri R.R."/>
            <person name="La Ragione R."/>
            <person name="Hildebrand F."/>
            <person name="Pallen M.J."/>
        </authorList>
    </citation>
    <scope>NUCLEOTIDE SEQUENCE</scope>
    <source>
        <strain evidence="6">CHK195-6426</strain>
    </source>
</reference>
<dbReference type="Proteomes" id="UP000824265">
    <property type="component" value="Unassembled WGS sequence"/>
</dbReference>
<dbReference type="Gene3D" id="2.40.50.1020">
    <property type="entry name" value="LytTr DNA-binding domain"/>
    <property type="match status" value="1"/>
</dbReference>
<dbReference type="EMBL" id="DXGH01000041">
    <property type="protein sequence ID" value="HIW81421.1"/>
    <property type="molecule type" value="Genomic_DNA"/>
</dbReference>
<dbReference type="InterPro" id="IPR046947">
    <property type="entry name" value="LytR-like"/>
</dbReference>
<dbReference type="Pfam" id="PF04397">
    <property type="entry name" value="LytTR"/>
    <property type="match status" value="1"/>
</dbReference>
<dbReference type="PROSITE" id="PS50110">
    <property type="entry name" value="RESPONSE_REGULATORY"/>
    <property type="match status" value="1"/>
</dbReference>
<proteinExistence type="predicted"/>
<sequence length="240" mass="28213">MKKILILEDNQSTLQHLAGIVQKADTRCEVIALHRMKDAYQCALEREIDLFIIDIILDTRRPGDSSGLRFVDSIRKIDKYAFTPVLFVTSLEDARFYAYEKLHCYHFVEKPFDAEKVKRMVEHCLKFPGHQESDKTLYFRKDGIVLAVDRSEIVYAECENHTMYIHTSRSDVLAIPYLTLKRLLDEADSPDMIQCSRNTMINKKFIHNVDITNRMIQLRNNYGRVEIGLMYKKLLREIFK</sequence>
<name>A0A9D1UCC7_9FIRM</name>
<evidence type="ECO:0000313" key="7">
    <source>
        <dbReference type="Proteomes" id="UP000824265"/>
    </source>
</evidence>
<dbReference type="GO" id="GO:0003677">
    <property type="term" value="F:DNA binding"/>
    <property type="evidence" value="ECO:0007669"/>
    <property type="project" value="InterPro"/>
</dbReference>
<dbReference type="Pfam" id="PF00072">
    <property type="entry name" value="Response_reg"/>
    <property type="match status" value="1"/>
</dbReference>
<evidence type="ECO:0000256" key="1">
    <source>
        <dbReference type="ARBA" id="ARBA00018672"/>
    </source>
</evidence>
<dbReference type="PANTHER" id="PTHR37299:SF1">
    <property type="entry name" value="STAGE 0 SPORULATION PROTEIN A HOMOLOG"/>
    <property type="match status" value="1"/>
</dbReference>
<evidence type="ECO:0000259" key="4">
    <source>
        <dbReference type="PROSITE" id="PS50110"/>
    </source>
</evidence>
<dbReference type="GO" id="GO:0000156">
    <property type="term" value="F:phosphorelay response regulator activity"/>
    <property type="evidence" value="ECO:0007669"/>
    <property type="project" value="InterPro"/>
</dbReference>
<keyword evidence="3" id="KW-0597">Phosphoprotein</keyword>
<organism evidence="6 7">
    <name type="scientific">Candidatus Acetatifactor stercoripullorum</name>
    <dbReference type="NCBI Taxonomy" id="2838414"/>
    <lineage>
        <taxon>Bacteria</taxon>
        <taxon>Bacillati</taxon>
        <taxon>Bacillota</taxon>
        <taxon>Clostridia</taxon>
        <taxon>Lachnospirales</taxon>
        <taxon>Lachnospiraceae</taxon>
        <taxon>Acetatifactor</taxon>
    </lineage>
</organism>
<dbReference type="SMART" id="SM00448">
    <property type="entry name" value="REC"/>
    <property type="match status" value="1"/>
</dbReference>